<dbReference type="PROSITE" id="PS51421">
    <property type="entry name" value="RAS"/>
    <property type="match status" value="1"/>
</dbReference>
<dbReference type="AlphaFoldDB" id="A0AAN6PRV6"/>
<dbReference type="PROSITE" id="PS51419">
    <property type="entry name" value="RAB"/>
    <property type="match status" value="1"/>
</dbReference>
<dbReference type="SUPFAM" id="SSF52540">
    <property type="entry name" value="P-loop containing nucleoside triphosphate hydrolases"/>
    <property type="match status" value="1"/>
</dbReference>
<dbReference type="SMART" id="SM00173">
    <property type="entry name" value="RAS"/>
    <property type="match status" value="1"/>
</dbReference>
<evidence type="ECO:0000313" key="4">
    <source>
        <dbReference type="EMBL" id="KAK4096810.1"/>
    </source>
</evidence>
<organism evidence="4 5">
    <name type="scientific">Parathielavia hyrcaniae</name>
    <dbReference type="NCBI Taxonomy" id="113614"/>
    <lineage>
        <taxon>Eukaryota</taxon>
        <taxon>Fungi</taxon>
        <taxon>Dikarya</taxon>
        <taxon>Ascomycota</taxon>
        <taxon>Pezizomycotina</taxon>
        <taxon>Sordariomycetes</taxon>
        <taxon>Sordariomycetidae</taxon>
        <taxon>Sordariales</taxon>
        <taxon>Chaetomiaceae</taxon>
        <taxon>Parathielavia</taxon>
    </lineage>
</organism>
<dbReference type="SMART" id="SM00174">
    <property type="entry name" value="RHO"/>
    <property type="match status" value="1"/>
</dbReference>
<dbReference type="NCBIfam" id="TIGR00231">
    <property type="entry name" value="small_GTP"/>
    <property type="match status" value="1"/>
</dbReference>
<evidence type="ECO:0000256" key="2">
    <source>
        <dbReference type="ARBA" id="ARBA00022741"/>
    </source>
</evidence>
<dbReference type="InterPro" id="IPR003578">
    <property type="entry name" value="Small_GTPase_Rho"/>
</dbReference>
<dbReference type="InterPro" id="IPR027417">
    <property type="entry name" value="P-loop_NTPase"/>
</dbReference>
<dbReference type="Proteomes" id="UP001305647">
    <property type="component" value="Unassembled WGS sequence"/>
</dbReference>
<dbReference type="InterPro" id="IPR005225">
    <property type="entry name" value="Small_GTP-bd"/>
</dbReference>
<keyword evidence="4" id="KW-0378">Hydrolase</keyword>
<dbReference type="GO" id="GO:0007264">
    <property type="term" value="P:small GTPase-mediated signal transduction"/>
    <property type="evidence" value="ECO:0007669"/>
    <property type="project" value="InterPro"/>
</dbReference>
<reference evidence="4" key="2">
    <citation type="submission" date="2023-05" db="EMBL/GenBank/DDBJ databases">
        <authorList>
            <consortium name="Lawrence Berkeley National Laboratory"/>
            <person name="Steindorff A."/>
            <person name="Hensen N."/>
            <person name="Bonometti L."/>
            <person name="Westerberg I."/>
            <person name="Brannstrom I.O."/>
            <person name="Guillou S."/>
            <person name="Cros-Aarteil S."/>
            <person name="Calhoun S."/>
            <person name="Haridas S."/>
            <person name="Kuo A."/>
            <person name="Mondo S."/>
            <person name="Pangilinan J."/>
            <person name="Riley R."/>
            <person name="Labutti K."/>
            <person name="Andreopoulos B."/>
            <person name="Lipzen A."/>
            <person name="Chen C."/>
            <person name="Yanf M."/>
            <person name="Daum C."/>
            <person name="Ng V."/>
            <person name="Clum A."/>
            <person name="Ohm R."/>
            <person name="Martin F."/>
            <person name="Silar P."/>
            <person name="Natvig D."/>
            <person name="Lalanne C."/>
            <person name="Gautier V."/>
            <person name="Ament-Velasquez S.L."/>
            <person name="Kruys A."/>
            <person name="Hutchinson M.I."/>
            <person name="Powell A.J."/>
            <person name="Barry K."/>
            <person name="Miller A.N."/>
            <person name="Grigoriev I.V."/>
            <person name="Debuchy R."/>
            <person name="Gladieux P."/>
            <person name="Thoren M.H."/>
            <person name="Johannesson H."/>
        </authorList>
    </citation>
    <scope>NUCLEOTIDE SEQUENCE</scope>
    <source>
        <strain evidence="4">CBS 757.83</strain>
    </source>
</reference>
<keyword evidence="5" id="KW-1185">Reference proteome</keyword>
<gene>
    <name evidence="4" type="ORF">N658DRAFT_501165</name>
</gene>
<dbReference type="InterPro" id="IPR001806">
    <property type="entry name" value="Small_GTPase"/>
</dbReference>
<accession>A0AAN6PRV6</accession>
<dbReference type="PROSITE" id="PS51420">
    <property type="entry name" value="RHO"/>
    <property type="match status" value="1"/>
</dbReference>
<dbReference type="SMART" id="SM00175">
    <property type="entry name" value="RAB"/>
    <property type="match status" value="1"/>
</dbReference>
<keyword evidence="2" id="KW-0547">Nucleotide-binding</keyword>
<evidence type="ECO:0000256" key="1">
    <source>
        <dbReference type="ARBA" id="ARBA00022481"/>
    </source>
</evidence>
<name>A0AAN6PRV6_9PEZI</name>
<dbReference type="Gene3D" id="3.40.50.300">
    <property type="entry name" value="P-loop containing nucleotide triphosphate hydrolases"/>
    <property type="match status" value="1"/>
</dbReference>
<reference evidence="4" key="1">
    <citation type="journal article" date="2023" name="Mol. Phylogenet. Evol.">
        <title>Genome-scale phylogeny and comparative genomics of the fungal order Sordariales.</title>
        <authorList>
            <person name="Hensen N."/>
            <person name="Bonometti L."/>
            <person name="Westerberg I."/>
            <person name="Brannstrom I.O."/>
            <person name="Guillou S."/>
            <person name="Cros-Aarteil S."/>
            <person name="Calhoun S."/>
            <person name="Haridas S."/>
            <person name="Kuo A."/>
            <person name="Mondo S."/>
            <person name="Pangilinan J."/>
            <person name="Riley R."/>
            <person name="LaButti K."/>
            <person name="Andreopoulos B."/>
            <person name="Lipzen A."/>
            <person name="Chen C."/>
            <person name="Yan M."/>
            <person name="Daum C."/>
            <person name="Ng V."/>
            <person name="Clum A."/>
            <person name="Steindorff A."/>
            <person name="Ohm R.A."/>
            <person name="Martin F."/>
            <person name="Silar P."/>
            <person name="Natvig D.O."/>
            <person name="Lalanne C."/>
            <person name="Gautier V."/>
            <person name="Ament-Velasquez S.L."/>
            <person name="Kruys A."/>
            <person name="Hutchinson M.I."/>
            <person name="Powell A.J."/>
            <person name="Barry K."/>
            <person name="Miller A.N."/>
            <person name="Grigoriev I.V."/>
            <person name="Debuchy R."/>
            <person name="Gladieux P."/>
            <person name="Hiltunen Thoren M."/>
            <person name="Johannesson H."/>
        </authorList>
    </citation>
    <scope>NUCLEOTIDE SEQUENCE</scope>
    <source>
        <strain evidence="4">CBS 757.83</strain>
    </source>
</reference>
<sequence>MAKIPCHPPSEFPPGLLRLSAPAENMAEETNLPAGHTIWLTAPTPRPIPDKIVRHKLVVAGPPKSGKTKSLMAFAHGTWFDDHPYRAAVFEPYITDTEVDGTHVELVLTEAPANEDYLRLRPLSYQDASVVVLAFAIDRPESLEDACAFWVSEATHYCPDVPTVLVGLKEDLRRDPLTIRELAKRDQNPVSYQQGLAAARYVGAAAYVEFSAKTGEGVQTAFEAAEKLALYWPGEPRKQALGGKNPLKGACSVM</sequence>
<dbReference type="GO" id="GO:0005525">
    <property type="term" value="F:GTP binding"/>
    <property type="evidence" value="ECO:0007669"/>
    <property type="project" value="UniProtKB-KW"/>
</dbReference>
<comment type="caution">
    <text evidence="4">The sequence shown here is derived from an EMBL/GenBank/DDBJ whole genome shotgun (WGS) entry which is preliminary data.</text>
</comment>
<evidence type="ECO:0000313" key="5">
    <source>
        <dbReference type="Proteomes" id="UP001305647"/>
    </source>
</evidence>
<evidence type="ECO:0000256" key="3">
    <source>
        <dbReference type="ARBA" id="ARBA00023134"/>
    </source>
</evidence>
<keyword evidence="3" id="KW-0342">GTP-binding</keyword>
<dbReference type="Pfam" id="PF00071">
    <property type="entry name" value="Ras"/>
    <property type="match status" value="1"/>
</dbReference>
<keyword evidence="1" id="KW-0488">Methylation</keyword>
<protein>
    <submittedName>
        <fullName evidence="4">P-loop containing nucleoside triphosphate hydrolase protein</fullName>
    </submittedName>
</protein>
<dbReference type="PRINTS" id="PR00449">
    <property type="entry name" value="RASTRNSFRMNG"/>
</dbReference>
<dbReference type="PANTHER" id="PTHR24072">
    <property type="entry name" value="RHO FAMILY GTPASE"/>
    <property type="match status" value="1"/>
</dbReference>
<proteinExistence type="predicted"/>
<dbReference type="GO" id="GO:0003924">
    <property type="term" value="F:GTPase activity"/>
    <property type="evidence" value="ECO:0007669"/>
    <property type="project" value="InterPro"/>
</dbReference>
<dbReference type="EMBL" id="MU863695">
    <property type="protein sequence ID" value="KAK4096810.1"/>
    <property type="molecule type" value="Genomic_DNA"/>
</dbReference>